<dbReference type="PANTHER" id="PTHR47691:SF3">
    <property type="entry name" value="HTH-TYPE TRANSCRIPTIONAL REGULATOR RV0890C-RELATED"/>
    <property type="match status" value="1"/>
</dbReference>
<dbReference type="EMBL" id="CP073720">
    <property type="protein sequence ID" value="UWP80226.1"/>
    <property type="molecule type" value="Genomic_DNA"/>
</dbReference>
<dbReference type="Gene3D" id="1.25.40.10">
    <property type="entry name" value="Tetratricopeptide repeat domain"/>
    <property type="match status" value="1"/>
</dbReference>
<dbReference type="InterPro" id="IPR011990">
    <property type="entry name" value="TPR-like_helical_dom_sf"/>
</dbReference>
<dbReference type="InterPro" id="IPR036388">
    <property type="entry name" value="WH-like_DNA-bd_sf"/>
</dbReference>
<reference evidence="2" key="1">
    <citation type="submission" date="2021-04" db="EMBL/GenBank/DDBJ databases">
        <authorList>
            <person name="Hartkoorn R.C."/>
            <person name="Beaudoing E."/>
            <person name="Hot D."/>
        </authorList>
    </citation>
    <scope>NUCLEOTIDE SEQUENCE</scope>
    <source>
        <strain evidence="2">NRRL B-16292</strain>
    </source>
</reference>
<evidence type="ECO:0000313" key="2">
    <source>
        <dbReference type="EMBL" id="UWP80226.1"/>
    </source>
</evidence>
<sequence>MREALGGSRLVTLTGPGGVGKTRLALRVASEVRKAFPDGVWFVDLSDHADPALVASVAAGAIGLVDESTHSPLVLLSSHFAQRRALLVLDNCEHVLDASATLADHLLRAAPRLHILVTSRQVLGIPAEKSLQVPPLSVPGPEAVQPGDLVLSDAVALFIDRARGVLSEFVLDQRNAQAVATLCRRLDGLPLAIEMAATRLRGLSPEQIVERLDERYSLLIAGSRVSRPRQSSLQSLFDWSYELCSPSERRLWARASVFSGGFDLEAAEEVCSGEDLPREAVLENVIALVEKSVLVREERDGRVRFRMIETLLEYGRRRLAESSELPLLQARHRVYISGFVERACQAWYSSAEPEWRERIRANLPNIRSALDYCISDPEHANAGLRIAQSLWYGWRVNGMVGEGRRWLQRMLEVAPTKDRGRTLAVLADAALALFQGDDAGAVRRLAEAVALAHKQQDDQALAYVKLFEGHLAMTRGDMGIAAETLQAALAAQRQVNDPLGTALTLIRLALVLSEIGQPDAARETLDSYRALNRDRGSDLAEAMTDWARSVLAWQAGDVAAASRFARLAVDRSWSMRELVCLGRAIEVLVWTSAVGGEPERAARLLGSVEAIRSVLGHRTFGYDHLTRYDQESAEAARAALGDERFTACFAAGSTRPTEDNIAFALGHPLPRVVVSSGAQAVGAGLLSKRETEVAELVAKGMSNKEIAGQLVISQRTAETHVEHILTKLGLASRIQIAAWIRERGSSS</sequence>
<dbReference type="PRINTS" id="PR00364">
    <property type="entry name" value="DISEASERSIST"/>
</dbReference>
<dbReference type="PANTHER" id="PTHR47691">
    <property type="entry name" value="REGULATOR-RELATED"/>
    <property type="match status" value="1"/>
</dbReference>
<dbReference type="Gene3D" id="1.10.10.10">
    <property type="entry name" value="Winged helix-like DNA-binding domain superfamily/Winged helix DNA-binding domain"/>
    <property type="match status" value="1"/>
</dbReference>
<dbReference type="Pfam" id="PF13401">
    <property type="entry name" value="AAA_22"/>
    <property type="match status" value="1"/>
</dbReference>
<name>A0ABY5VSZ2_9ACTN</name>
<feature type="domain" description="HTH luxR-type" evidence="1">
    <location>
        <begin position="679"/>
        <end position="744"/>
    </location>
</feature>
<dbReference type="InterPro" id="IPR049945">
    <property type="entry name" value="AAA_22"/>
</dbReference>
<gene>
    <name evidence="2" type="ORF">Dfulv_34405</name>
</gene>
<dbReference type="Gene3D" id="3.40.50.300">
    <property type="entry name" value="P-loop containing nucleotide triphosphate hydrolases"/>
    <property type="match status" value="1"/>
</dbReference>
<dbReference type="InterPro" id="IPR000792">
    <property type="entry name" value="Tscrpt_reg_LuxR_C"/>
</dbReference>
<dbReference type="CDD" id="cd06170">
    <property type="entry name" value="LuxR_C_like"/>
    <property type="match status" value="1"/>
</dbReference>
<dbReference type="PROSITE" id="PS50043">
    <property type="entry name" value="HTH_LUXR_2"/>
    <property type="match status" value="1"/>
</dbReference>
<dbReference type="SUPFAM" id="SSF46894">
    <property type="entry name" value="C-terminal effector domain of the bipartite response regulators"/>
    <property type="match status" value="1"/>
</dbReference>
<dbReference type="Pfam" id="PF00196">
    <property type="entry name" value="GerE"/>
    <property type="match status" value="1"/>
</dbReference>
<dbReference type="Pfam" id="PF25872">
    <property type="entry name" value="HTH_77"/>
    <property type="match status" value="1"/>
</dbReference>
<proteinExistence type="predicted"/>
<protein>
    <submittedName>
        <fullName evidence="2">LuxR C-terminal-related transcriptional regulator</fullName>
    </submittedName>
</protein>
<evidence type="ECO:0000313" key="3">
    <source>
        <dbReference type="Proteomes" id="UP001059617"/>
    </source>
</evidence>
<evidence type="ECO:0000259" key="1">
    <source>
        <dbReference type="PROSITE" id="PS50043"/>
    </source>
</evidence>
<accession>A0ABY5VSZ2</accession>
<dbReference type="SMART" id="SM00421">
    <property type="entry name" value="HTH_LUXR"/>
    <property type="match status" value="1"/>
</dbReference>
<dbReference type="SUPFAM" id="SSF52540">
    <property type="entry name" value="P-loop containing nucleoside triphosphate hydrolases"/>
    <property type="match status" value="1"/>
</dbReference>
<dbReference type="PRINTS" id="PR00038">
    <property type="entry name" value="HTHLUXR"/>
</dbReference>
<dbReference type="Proteomes" id="UP001059617">
    <property type="component" value="Chromosome"/>
</dbReference>
<reference evidence="2" key="2">
    <citation type="submission" date="2022-09" db="EMBL/GenBank/DDBJ databases">
        <title>Biosynthetic gene clusters of Dactylosporangioum fulvum.</title>
        <authorList>
            <person name="Caradec T."/>
        </authorList>
    </citation>
    <scope>NUCLEOTIDE SEQUENCE</scope>
    <source>
        <strain evidence="2">NRRL B-16292</strain>
    </source>
</reference>
<dbReference type="InterPro" id="IPR027417">
    <property type="entry name" value="P-loop_NTPase"/>
</dbReference>
<dbReference type="SUPFAM" id="SSF48452">
    <property type="entry name" value="TPR-like"/>
    <property type="match status" value="1"/>
</dbReference>
<keyword evidence="3" id="KW-1185">Reference proteome</keyword>
<dbReference type="InterPro" id="IPR016032">
    <property type="entry name" value="Sig_transdc_resp-reg_C-effctor"/>
</dbReference>
<dbReference type="RefSeq" id="WP_259857984.1">
    <property type="nucleotide sequence ID" value="NZ_BAAAST010000007.1"/>
</dbReference>
<organism evidence="2 3">
    <name type="scientific">Dactylosporangium fulvum</name>
    <dbReference type="NCBI Taxonomy" id="53359"/>
    <lineage>
        <taxon>Bacteria</taxon>
        <taxon>Bacillati</taxon>
        <taxon>Actinomycetota</taxon>
        <taxon>Actinomycetes</taxon>
        <taxon>Micromonosporales</taxon>
        <taxon>Micromonosporaceae</taxon>
        <taxon>Dactylosporangium</taxon>
    </lineage>
</organism>
<dbReference type="InterPro" id="IPR058852">
    <property type="entry name" value="HTH_77"/>
</dbReference>